<protein>
    <submittedName>
        <fullName evidence="2">Uncharacterized protein</fullName>
    </submittedName>
</protein>
<evidence type="ECO:0000256" key="1">
    <source>
        <dbReference type="SAM" id="MobiDB-lite"/>
    </source>
</evidence>
<sequence length="214" mass="24603">MSQTTANTASQSEDIDGIETQLSRITMNAQDPVSQDPVEYMTTRAVSEATLAANWIRIFEHHHPTQMHVLDTYRESNQRIISFIRGYFAFSELNSFLQLDAIASDPHLGDFYDFLVDGESFATGPGVSVEYPDKTYASFEDWYSDPEKPQGWVFEKETQRLVPCIYWLTSNNARTQTREQDKHKENARSGDQDEEVKQHDADLSPQLEHMEIDK</sequence>
<dbReference type="Proteomes" id="UP000799764">
    <property type="component" value="Unassembled WGS sequence"/>
</dbReference>
<reference evidence="2" key="1">
    <citation type="journal article" date="2020" name="Stud. Mycol.">
        <title>101 Dothideomycetes genomes: a test case for predicting lifestyles and emergence of pathogens.</title>
        <authorList>
            <person name="Haridas S."/>
            <person name="Albert R."/>
            <person name="Binder M."/>
            <person name="Bloem J."/>
            <person name="Labutti K."/>
            <person name="Salamov A."/>
            <person name="Andreopoulos B."/>
            <person name="Baker S."/>
            <person name="Barry K."/>
            <person name="Bills G."/>
            <person name="Bluhm B."/>
            <person name="Cannon C."/>
            <person name="Castanera R."/>
            <person name="Culley D."/>
            <person name="Daum C."/>
            <person name="Ezra D."/>
            <person name="Gonzalez J."/>
            <person name="Henrissat B."/>
            <person name="Kuo A."/>
            <person name="Liang C."/>
            <person name="Lipzen A."/>
            <person name="Lutzoni F."/>
            <person name="Magnuson J."/>
            <person name="Mondo S."/>
            <person name="Nolan M."/>
            <person name="Ohm R."/>
            <person name="Pangilinan J."/>
            <person name="Park H.-J."/>
            <person name="Ramirez L."/>
            <person name="Alfaro M."/>
            <person name="Sun H."/>
            <person name="Tritt A."/>
            <person name="Yoshinaga Y."/>
            <person name="Zwiers L.-H."/>
            <person name="Turgeon B."/>
            <person name="Goodwin S."/>
            <person name="Spatafora J."/>
            <person name="Crous P."/>
            <person name="Grigoriev I."/>
        </authorList>
    </citation>
    <scope>NUCLEOTIDE SEQUENCE</scope>
    <source>
        <strain evidence="2">CBS 690.94</strain>
    </source>
</reference>
<name>A0A9P4PHJ8_9PLEO</name>
<gene>
    <name evidence="2" type="ORF">P171DRAFT_486045</name>
</gene>
<organism evidence="2 3">
    <name type="scientific">Karstenula rhodostoma CBS 690.94</name>
    <dbReference type="NCBI Taxonomy" id="1392251"/>
    <lineage>
        <taxon>Eukaryota</taxon>
        <taxon>Fungi</taxon>
        <taxon>Dikarya</taxon>
        <taxon>Ascomycota</taxon>
        <taxon>Pezizomycotina</taxon>
        <taxon>Dothideomycetes</taxon>
        <taxon>Pleosporomycetidae</taxon>
        <taxon>Pleosporales</taxon>
        <taxon>Massarineae</taxon>
        <taxon>Didymosphaeriaceae</taxon>
        <taxon>Karstenula</taxon>
    </lineage>
</organism>
<accession>A0A9P4PHJ8</accession>
<feature type="compositionally biased region" description="Basic and acidic residues" evidence="1">
    <location>
        <begin position="176"/>
        <end position="214"/>
    </location>
</feature>
<comment type="caution">
    <text evidence="2">The sequence shown here is derived from an EMBL/GenBank/DDBJ whole genome shotgun (WGS) entry which is preliminary data.</text>
</comment>
<evidence type="ECO:0000313" key="3">
    <source>
        <dbReference type="Proteomes" id="UP000799764"/>
    </source>
</evidence>
<dbReference type="OrthoDB" id="3771763at2759"/>
<feature type="region of interest" description="Disordered" evidence="1">
    <location>
        <begin position="175"/>
        <end position="214"/>
    </location>
</feature>
<keyword evidence="3" id="KW-1185">Reference proteome</keyword>
<dbReference type="EMBL" id="MU001502">
    <property type="protein sequence ID" value="KAF2443298.1"/>
    <property type="molecule type" value="Genomic_DNA"/>
</dbReference>
<evidence type="ECO:0000313" key="2">
    <source>
        <dbReference type="EMBL" id="KAF2443298.1"/>
    </source>
</evidence>
<proteinExistence type="predicted"/>
<dbReference type="AlphaFoldDB" id="A0A9P4PHJ8"/>